<feature type="chain" id="PRO_5030992335" description="MACPF domain-containing protein" evidence="1">
    <location>
        <begin position="20"/>
        <end position="559"/>
    </location>
</feature>
<keyword evidence="1" id="KW-0732">Signal</keyword>
<evidence type="ECO:0008006" key="3">
    <source>
        <dbReference type="Google" id="ProtNLM"/>
    </source>
</evidence>
<organism evidence="2">
    <name type="scientific">Mucochytrium quahogii</name>
    <dbReference type="NCBI Taxonomy" id="96639"/>
    <lineage>
        <taxon>Eukaryota</taxon>
        <taxon>Sar</taxon>
        <taxon>Stramenopiles</taxon>
        <taxon>Bigyra</taxon>
        <taxon>Labyrinthulomycetes</taxon>
        <taxon>Thraustochytrida</taxon>
        <taxon>Thraustochytriidae</taxon>
        <taxon>Mucochytrium</taxon>
    </lineage>
</organism>
<feature type="signal peptide" evidence="1">
    <location>
        <begin position="1"/>
        <end position="19"/>
    </location>
</feature>
<dbReference type="EMBL" id="HBHK01004622">
    <property type="protein sequence ID" value="CAD9669304.1"/>
    <property type="molecule type" value="Transcribed_RNA"/>
</dbReference>
<sequence length="559" mass="61216">MVRILSINALSMILVTGRAIEAEKFPFTRSLVALLPAGVKRDAVNPSCTGVDFDGTSDTARTAQKLGCAILEKNFHGMLKPDTNIFTMEDVTSVNQELFDSQGIARMIDDGCLHIIHHGDGGIYSERSAQYASKLEYSEAYKETLDIGTSNKFSFGRTSASLSYDTQSSESYTAAGQKGLSEVTAFWELEVATVWNNCIKPCMEGMESGCINAYALPSVLGKWDDIISNPNDGAKVDDFVRNHGVVIPNSWSYGDVQSATLSVEYDTSSMISSQVVSHAMSSSLSSAYGELSGGVQAGMESGFESVIDTSSENIKLNYHSHNMPSVKAVRCKPYEMDDVERQDCVSDYHADAGTWGSPFKVKSFVTVGDAFVASQVTRDQIAQELAAKNAPETHLKADFTAIATWINGLKHYYTCNHYSESEDTLDKACRWKYEPVPSTMFQFAGADVTELVNTVTAYDTKVLAYNTDIEDAELGYLGLDSGAFKDNLRVGTSRSSLNQQTWGLTGGYLCRAGENNICVDSTGNIVYDTPRTPTRVYLENYNTIVGTYDSIKLRYILRS</sequence>
<name>A0A7S2RF93_9STRA</name>
<accession>A0A7S2RF93</accession>
<evidence type="ECO:0000256" key="1">
    <source>
        <dbReference type="SAM" id="SignalP"/>
    </source>
</evidence>
<dbReference type="AlphaFoldDB" id="A0A7S2RF93"/>
<evidence type="ECO:0000313" key="2">
    <source>
        <dbReference type="EMBL" id="CAD9669304.1"/>
    </source>
</evidence>
<protein>
    <recommendedName>
        <fullName evidence="3">MACPF domain-containing protein</fullName>
    </recommendedName>
</protein>
<gene>
    <name evidence="2" type="ORF">QSP1433_LOCUS2770</name>
</gene>
<proteinExistence type="predicted"/>
<reference evidence="2" key="1">
    <citation type="submission" date="2021-01" db="EMBL/GenBank/DDBJ databases">
        <authorList>
            <person name="Corre E."/>
            <person name="Pelletier E."/>
            <person name="Niang G."/>
            <person name="Scheremetjew M."/>
            <person name="Finn R."/>
            <person name="Kale V."/>
            <person name="Holt S."/>
            <person name="Cochrane G."/>
            <person name="Meng A."/>
            <person name="Brown T."/>
            <person name="Cohen L."/>
        </authorList>
    </citation>
    <scope>NUCLEOTIDE SEQUENCE</scope>
    <source>
        <strain evidence="2">NY070348D</strain>
    </source>
</reference>